<evidence type="ECO:0000313" key="1">
    <source>
        <dbReference type="EMBL" id="KAF2621235.1"/>
    </source>
</evidence>
<organism evidence="1 2">
    <name type="scientific">Macroventuria anomochaeta</name>
    <dbReference type="NCBI Taxonomy" id="301207"/>
    <lineage>
        <taxon>Eukaryota</taxon>
        <taxon>Fungi</taxon>
        <taxon>Dikarya</taxon>
        <taxon>Ascomycota</taxon>
        <taxon>Pezizomycotina</taxon>
        <taxon>Dothideomycetes</taxon>
        <taxon>Pleosporomycetidae</taxon>
        <taxon>Pleosporales</taxon>
        <taxon>Pleosporineae</taxon>
        <taxon>Didymellaceae</taxon>
        <taxon>Macroventuria</taxon>
    </lineage>
</organism>
<name>A0ACB6RIJ9_9PLEO</name>
<accession>A0ACB6RIJ9</accession>
<dbReference type="Proteomes" id="UP000799754">
    <property type="component" value="Unassembled WGS sequence"/>
</dbReference>
<evidence type="ECO:0000313" key="2">
    <source>
        <dbReference type="Proteomes" id="UP000799754"/>
    </source>
</evidence>
<keyword evidence="2" id="KW-1185">Reference proteome</keyword>
<reference evidence="1" key="1">
    <citation type="journal article" date="2020" name="Stud. Mycol.">
        <title>101 Dothideomycetes genomes: a test case for predicting lifestyles and emergence of pathogens.</title>
        <authorList>
            <person name="Haridas S."/>
            <person name="Albert R."/>
            <person name="Binder M."/>
            <person name="Bloem J."/>
            <person name="Labutti K."/>
            <person name="Salamov A."/>
            <person name="Andreopoulos B."/>
            <person name="Baker S."/>
            <person name="Barry K."/>
            <person name="Bills G."/>
            <person name="Bluhm B."/>
            <person name="Cannon C."/>
            <person name="Castanera R."/>
            <person name="Culley D."/>
            <person name="Daum C."/>
            <person name="Ezra D."/>
            <person name="Gonzalez J."/>
            <person name="Henrissat B."/>
            <person name="Kuo A."/>
            <person name="Liang C."/>
            <person name="Lipzen A."/>
            <person name="Lutzoni F."/>
            <person name="Magnuson J."/>
            <person name="Mondo S."/>
            <person name="Nolan M."/>
            <person name="Ohm R."/>
            <person name="Pangilinan J."/>
            <person name="Park H.-J."/>
            <person name="Ramirez L."/>
            <person name="Alfaro M."/>
            <person name="Sun H."/>
            <person name="Tritt A."/>
            <person name="Yoshinaga Y."/>
            <person name="Zwiers L.-H."/>
            <person name="Turgeon B."/>
            <person name="Goodwin S."/>
            <person name="Spatafora J."/>
            <person name="Crous P."/>
            <person name="Grigoriev I."/>
        </authorList>
    </citation>
    <scope>NUCLEOTIDE SEQUENCE</scope>
    <source>
        <strain evidence="1">CBS 525.71</strain>
    </source>
</reference>
<sequence>MLLPTFIRGIPDRVYARLAEDEYGSRQHHTQLLYTLVVEHRTEVWSMLMAKVSDMSAKFRNVLPYFQNKFEHHLVAAAAAVDIVKAIIKLFEKDRYKYPMAKFERVYDEYGGSSFSSTTISQWIPSAFAIYTMGTYRDYPLKSAVKYGSFKLVKMLLDTGASPGGYCPRENSNGPLWAAVQENKPVVLQLLPRYGADPTYAVNYHENPRKKTIGMYGLG</sequence>
<dbReference type="EMBL" id="MU006758">
    <property type="protein sequence ID" value="KAF2621235.1"/>
    <property type="molecule type" value="Genomic_DNA"/>
</dbReference>
<gene>
    <name evidence="1" type="ORF">BU25DRAFT_483194</name>
</gene>
<proteinExistence type="predicted"/>
<comment type="caution">
    <text evidence="1">The sequence shown here is derived from an EMBL/GenBank/DDBJ whole genome shotgun (WGS) entry which is preliminary data.</text>
</comment>
<protein>
    <submittedName>
        <fullName evidence="1">Uncharacterized protein</fullName>
    </submittedName>
</protein>